<evidence type="ECO:0000313" key="5">
    <source>
        <dbReference type="EMBL" id="MBB3996366.1"/>
    </source>
</evidence>
<dbReference type="RefSeq" id="WP_183196947.1">
    <property type="nucleotide sequence ID" value="NZ_JACIEK010000001.1"/>
</dbReference>
<feature type="domain" description="Solute-binding protein family 5" evidence="4">
    <location>
        <begin position="111"/>
        <end position="512"/>
    </location>
</feature>
<dbReference type="Gene3D" id="3.40.190.10">
    <property type="entry name" value="Periplasmic binding protein-like II"/>
    <property type="match status" value="1"/>
</dbReference>
<gene>
    <name evidence="5" type="ORF">GGR04_000187</name>
</gene>
<dbReference type="Proteomes" id="UP000542776">
    <property type="component" value="Unassembled WGS sequence"/>
</dbReference>
<proteinExistence type="inferred from homology"/>
<comment type="caution">
    <text evidence="5">The sequence shown here is derived from an EMBL/GenBank/DDBJ whole genome shotgun (WGS) entry which is preliminary data.</text>
</comment>
<reference evidence="5 6" key="1">
    <citation type="submission" date="2020-08" db="EMBL/GenBank/DDBJ databases">
        <title>Genomic Encyclopedia of Type Strains, Phase IV (KMG-IV): sequencing the most valuable type-strain genomes for metagenomic binning, comparative biology and taxonomic classification.</title>
        <authorList>
            <person name="Goeker M."/>
        </authorList>
    </citation>
    <scope>NUCLEOTIDE SEQUENCE [LARGE SCALE GENOMIC DNA]</scope>
    <source>
        <strain evidence="5 6">DSM 102238</strain>
    </source>
</reference>
<evidence type="ECO:0000256" key="1">
    <source>
        <dbReference type="ARBA" id="ARBA00004418"/>
    </source>
</evidence>
<dbReference type="InterPro" id="IPR000914">
    <property type="entry name" value="SBP_5_dom"/>
</dbReference>
<protein>
    <submittedName>
        <fullName evidence="5">Peptide/nickel transport system substrate-binding protein</fullName>
    </submittedName>
</protein>
<organism evidence="5 6">
    <name type="scientific">Aureimonas pseudogalii</name>
    <dbReference type="NCBI Taxonomy" id="1744844"/>
    <lineage>
        <taxon>Bacteria</taxon>
        <taxon>Pseudomonadati</taxon>
        <taxon>Pseudomonadota</taxon>
        <taxon>Alphaproteobacteria</taxon>
        <taxon>Hyphomicrobiales</taxon>
        <taxon>Aurantimonadaceae</taxon>
        <taxon>Aureimonas</taxon>
    </lineage>
</organism>
<dbReference type="GO" id="GO:1904680">
    <property type="term" value="F:peptide transmembrane transporter activity"/>
    <property type="evidence" value="ECO:0007669"/>
    <property type="project" value="TreeGrafter"/>
</dbReference>
<dbReference type="PANTHER" id="PTHR30290">
    <property type="entry name" value="PERIPLASMIC BINDING COMPONENT OF ABC TRANSPORTER"/>
    <property type="match status" value="1"/>
</dbReference>
<dbReference type="GO" id="GO:0043190">
    <property type="term" value="C:ATP-binding cassette (ABC) transporter complex"/>
    <property type="evidence" value="ECO:0007669"/>
    <property type="project" value="InterPro"/>
</dbReference>
<keyword evidence="6" id="KW-1185">Reference proteome</keyword>
<dbReference type="Gene3D" id="3.10.105.10">
    <property type="entry name" value="Dipeptide-binding Protein, Domain 3"/>
    <property type="match status" value="1"/>
</dbReference>
<dbReference type="Pfam" id="PF00496">
    <property type="entry name" value="SBP_bac_5"/>
    <property type="match status" value="1"/>
</dbReference>
<evidence type="ECO:0000313" key="6">
    <source>
        <dbReference type="Proteomes" id="UP000542776"/>
    </source>
</evidence>
<name>A0A7W6E7V4_9HYPH</name>
<evidence type="ECO:0000256" key="3">
    <source>
        <dbReference type="SAM" id="SignalP"/>
    </source>
</evidence>
<dbReference type="EMBL" id="JACIEK010000001">
    <property type="protein sequence ID" value="MBB3996366.1"/>
    <property type="molecule type" value="Genomic_DNA"/>
</dbReference>
<dbReference type="PANTHER" id="PTHR30290:SF62">
    <property type="entry name" value="OLIGOPEPTIDE ABC TRANSPORTER, PERIPLASMIC OLIGOPEPTIDE-BINDING PROTEIN"/>
    <property type="match status" value="1"/>
</dbReference>
<accession>A0A7W6E7V4</accession>
<dbReference type="CDD" id="cd08500">
    <property type="entry name" value="PBP2_NikA_DppA_OppA_like_4"/>
    <property type="match status" value="1"/>
</dbReference>
<feature type="signal peptide" evidence="3">
    <location>
        <begin position="1"/>
        <end position="35"/>
    </location>
</feature>
<evidence type="ECO:0000256" key="2">
    <source>
        <dbReference type="ARBA" id="ARBA00005695"/>
    </source>
</evidence>
<dbReference type="InterPro" id="IPR039424">
    <property type="entry name" value="SBP_5"/>
</dbReference>
<comment type="subcellular location">
    <subcellularLocation>
        <location evidence="1">Periplasm</location>
    </subcellularLocation>
</comment>
<keyword evidence="3" id="KW-0732">Signal</keyword>
<sequence>MPSIRRFARDFAVRWCVRAMVALLVALAGSGAAFAVDEPPALAADVAAGKLAPMAERLPAEPLVVNMPATGRVPGRYGGSLRVIEAQARDTRRMVVFGYARLVGTTPGGRIEPDLARAVDVEDGRIFTIHLRRGHKWSDGAPFTAEDFRYYWEDVVNDPKLGKNGLPRELLVDGEGPTVTFPDEVTIRYEWAKPNPFFLPAMARSLALEIFRPAHYLKQFHQKYADPAALEARVAAEGQRNWVALHFKMDQSYKNTSVELPSLQPWVLATAPPADRFVFRRNPYFHRVDEAGRQLPYIDEVAMAIASPGLIPAMVGAGAADLQANYMTFGNYAFVKRAADRWNYDVLRWKSGRGNRVVLYPDLNARDEVWRALFQTADFRRALSMAINREDINQAIYYGLARPTNDTVLPASPLWTPELAQRWATYDPAAAGALLDGLGLQKRDSGGIRLLPDGRAANIVVEVGGEEGEQVDVLQLVAEDWRRVGIGLVLKTVEKDTLGSRLAAGSTLMSVAPGLENGIARPADSPAELAPTDSAQASWPAWGLHVESGGKLGAEPTLPFARELLDLNRRWRATLDEGERTAIWGRMLTINADETPRIGLVAGVDQIVVASRRLRNLPREGVYNWEPGALFGMYRPDTFFFEEDRQALVEPN</sequence>
<dbReference type="AlphaFoldDB" id="A0A7W6E7V4"/>
<comment type="similarity">
    <text evidence="2">Belongs to the bacterial solute-binding protein 5 family.</text>
</comment>
<dbReference type="GO" id="GO:0015833">
    <property type="term" value="P:peptide transport"/>
    <property type="evidence" value="ECO:0007669"/>
    <property type="project" value="TreeGrafter"/>
</dbReference>
<evidence type="ECO:0000259" key="4">
    <source>
        <dbReference type="Pfam" id="PF00496"/>
    </source>
</evidence>
<dbReference type="SUPFAM" id="SSF53850">
    <property type="entry name" value="Periplasmic binding protein-like II"/>
    <property type="match status" value="1"/>
</dbReference>
<feature type="chain" id="PRO_5030853280" evidence="3">
    <location>
        <begin position="36"/>
        <end position="652"/>
    </location>
</feature>
<dbReference type="GO" id="GO:0030288">
    <property type="term" value="C:outer membrane-bounded periplasmic space"/>
    <property type="evidence" value="ECO:0007669"/>
    <property type="project" value="UniProtKB-ARBA"/>
</dbReference>